<evidence type="ECO:0000259" key="9">
    <source>
        <dbReference type="Pfam" id="PF01738"/>
    </source>
</evidence>
<dbReference type="PANTHER" id="PTHR38050:SF2">
    <property type="entry name" value="FERULOYL ESTERASE C-RELATED"/>
    <property type="match status" value="1"/>
</dbReference>
<evidence type="ECO:0000256" key="2">
    <source>
        <dbReference type="ARBA" id="ARBA00022525"/>
    </source>
</evidence>
<dbReference type="STRING" id="1461693.ATO10_12609"/>
<evidence type="ECO:0000313" key="11">
    <source>
        <dbReference type="Proteomes" id="UP000024836"/>
    </source>
</evidence>
<dbReference type="SUPFAM" id="SSF53474">
    <property type="entry name" value="alpha/beta-Hydrolases"/>
    <property type="match status" value="1"/>
</dbReference>
<dbReference type="GO" id="GO:0030600">
    <property type="term" value="F:feruloyl esterase activity"/>
    <property type="evidence" value="ECO:0007669"/>
    <property type="project" value="InterPro"/>
</dbReference>
<dbReference type="Gene3D" id="3.40.50.1820">
    <property type="entry name" value="alpha/beta hydrolase"/>
    <property type="match status" value="1"/>
</dbReference>
<proteinExistence type="predicted"/>
<organism evidence="10 11">
    <name type="scientific">Actibacterium atlanticum</name>
    <dbReference type="NCBI Taxonomy" id="1461693"/>
    <lineage>
        <taxon>Bacteria</taxon>
        <taxon>Pseudomonadati</taxon>
        <taxon>Pseudomonadota</taxon>
        <taxon>Alphaproteobacteria</taxon>
        <taxon>Rhodobacterales</taxon>
        <taxon>Roseobacteraceae</taxon>
        <taxon>Actibacterium</taxon>
    </lineage>
</organism>
<comment type="caution">
    <text evidence="10">The sequence shown here is derived from an EMBL/GenBank/DDBJ whole genome shotgun (WGS) entry which is preliminary data.</text>
</comment>
<dbReference type="OrthoDB" id="9805640at2"/>
<evidence type="ECO:0000256" key="4">
    <source>
        <dbReference type="ARBA" id="ARBA00022729"/>
    </source>
</evidence>
<keyword evidence="7" id="KW-0624">Polysaccharide degradation</keyword>
<dbReference type="PANTHER" id="PTHR38050">
    <property type="match status" value="1"/>
</dbReference>
<dbReference type="GO" id="GO:0005576">
    <property type="term" value="C:extracellular region"/>
    <property type="evidence" value="ECO:0007669"/>
    <property type="project" value="UniProtKB-SubCell"/>
</dbReference>
<gene>
    <name evidence="10" type="ORF">ATO10_12609</name>
</gene>
<name>A0A058ZIK6_9RHOB</name>
<dbReference type="InterPro" id="IPR029058">
    <property type="entry name" value="AB_hydrolase_fold"/>
</dbReference>
<accession>A0A058ZIK6</accession>
<dbReference type="RefSeq" id="WP_035252090.1">
    <property type="nucleotide sequence ID" value="NZ_AQQY01000008.1"/>
</dbReference>
<keyword evidence="6" id="KW-0119">Carbohydrate metabolism</keyword>
<evidence type="ECO:0000256" key="8">
    <source>
        <dbReference type="SAM" id="SignalP"/>
    </source>
</evidence>
<keyword evidence="4 8" id="KW-0732">Signal</keyword>
<dbReference type="InterPro" id="IPR043595">
    <property type="entry name" value="FaeB/C/D"/>
</dbReference>
<dbReference type="AlphaFoldDB" id="A0A058ZIK6"/>
<keyword evidence="2" id="KW-0964">Secreted</keyword>
<evidence type="ECO:0000313" key="10">
    <source>
        <dbReference type="EMBL" id="KCV81449.1"/>
    </source>
</evidence>
<protein>
    <submittedName>
        <fullName evidence="10">Putative hydrolase</fullName>
    </submittedName>
</protein>
<dbReference type="eggNOG" id="COG3509">
    <property type="taxonomic scope" value="Bacteria"/>
</dbReference>
<comment type="subcellular location">
    <subcellularLocation>
        <location evidence="1">Secreted</location>
    </subcellularLocation>
</comment>
<evidence type="ECO:0000256" key="5">
    <source>
        <dbReference type="ARBA" id="ARBA00022801"/>
    </source>
</evidence>
<dbReference type="Pfam" id="PF01738">
    <property type="entry name" value="DLH"/>
    <property type="match status" value="1"/>
</dbReference>
<feature type="domain" description="Dienelactone hydrolase" evidence="9">
    <location>
        <begin position="63"/>
        <end position="200"/>
    </location>
</feature>
<evidence type="ECO:0000256" key="1">
    <source>
        <dbReference type="ARBA" id="ARBA00004613"/>
    </source>
</evidence>
<dbReference type="InterPro" id="IPR002925">
    <property type="entry name" value="Dienelactn_hydro"/>
</dbReference>
<dbReference type="EMBL" id="AQQY01000008">
    <property type="protein sequence ID" value="KCV81449.1"/>
    <property type="molecule type" value="Genomic_DNA"/>
</dbReference>
<dbReference type="Proteomes" id="UP000024836">
    <property type="component" value="Unassembled WGS sequence"/>
</dbReference>
<evidence type="ECO:0000256" key="3">
    <source>
        <dbReference type="ARBA" id="ARBA00022651"/>
    </source>
</evidence>
<dbReference type="GO" id="GO:0045493">
    <property type="term" value="P:xylan catabolic process"/>
    <property type="evidence" value="ECO:0007669"/>
    <property type="project" value="UniProtKB-KW"/>
</dbReference>
<sequence length="305" mass="32185">MKCLTRLNLVKVLRAASLGVAAMLTLGMSAAQLDAKVMERKISVGGTKRSYVLYLPDNLSARSSWPVIIAYHPALGTGQGMADITKLHQTAGDKFIVAYPDGFRRTFNAGDCCGVAEKRNIDDVGFFKAMMADIGSMAPVQSKAYLTGYSNGARMVYHLVCNVPEMVAAAAPFAATRNMDNCKSSRVPVLHIHGDADEGSPVDGGYAQSGLMKNSLGYMEPAQSVVSRIASRNGCASGGATISESGLGNSICKRYSTCSGGETILCVVPGLGHVWPGAPAGSKRFGPARPDLNGSRAVVNFFLRH</sequence>
<keyword evidence="3" id="KW-0858">Xylan degradation</keyword>
<reference evidence="10 11" key="1">
    <citation type="submission" date="2013-04" db="EMBL/GenBank/DDBJ databases">
        <title>Shimia sp. 22II-S11-Z10 Genome Sequencing.</title>
        <authorList>
            <person name="Lai Q."/>
            <person name="Li G."/>
            <person name="Shao Z."/>
        </authorList>
    </citation>
    <scope>NUCLEOTIDE SEQUENCE [LARGE SCALE GENOMIC DNA]</scope>
    <source>
        <strain evidence="11">22II-S11-Z10</strain>
    </source>
</reference>
<evidence type="ECO:0000256" key="7">
    <source>
        <dbReference type="ARBA" id="ARBA00023326"/>
    </source>
</evidence>
<keyword evidence="11" id="KW-1185">Reference proteome</keyword>
<keyword evidence="5 10" id="KW-0378">Hydrolase</keyword>
<evidence type="ECO:0000256" key="6">
    <source>
        <dbReference type="ARBA" id="ARBA00023277"/>
    </source>
</evidence>
<feature type="signal peptide" evidence="8">
    <location>
        <begin position="1"/>
        <end position="30"/>
    </location>
</feature>
<feature type="chain" id="PRO_5001566642" evidence="8">
    <location>
        <begin position="31"/>
        <end position="305"/>
    </location>
</feature>